<dbReference type="OrthoDB" id="5383458at2"/>
<reference evidence="1 2" key="1">
    <citation type="journal article" date="2011" name="J. Bacteriol.">
        <title>Genome sequence of strain IMCC3088, a proteorhodopsin-containing marine bacterium belonging to the OM60/NOR5 clade.</title>
        <authorList>
            <person name="Jang Y."/>
            <person name="Oh H.M."/>
            <person name="Kang I."/>
            <person name="Lee K."/>
            <person name="Yang S.J."/>
            <person name="Cho J.C."/>
        </authorList>
    </citation>
    <scope>NUCLEOTIDE SEQUENCE [LARGE SCALE GENOMIC DNA]</scope>
    <source>
        <strain evidence="1 2">IMCC3088</strain>
    </source>
</reference>
<dbReference type="RefSeq" id="WP_009574752.1">
    <property type="nucleotide sequence ID" value="NZ_AEIG01000011.1"/>
</dbReference>
<sequence length="352" mass="39898">MAVLNLTLALSLVVVLCGTAQASSWDISGHVKYLGQQQFSDQGERFDGGENIRVNAQRSLGAWEFDIAAQSRGQDIDRLALKYSAEQNLVILGRDSISWGHGLFFNPADVFAPFSPVAIDKEYKPGIDMLYWQHVLDSGNDIQLLHVDRDNGNSDAFRYFYMGDRFDWTATFARHKDQNQVALGWNIPIGGALLSGDILSQDTSSEGNVASVVVNFQHWFTWRDAPASISLEYFHNGFGFKRTPTSPLDFINNPELTRRIQDGELYTLGRDYSAIGVSFMPHPLWQSQLSHILNLNDHSGLLYWQNTLDSSENTRLNMTLLWPLGKDSREYTGLLDEVRMELQVQVQFAWYF</sequence>
<dbReference type="eggNOG" id="ENOG5032WND">
    <property type="taxonomic scope" value="Bacteria"/>
</dbReference>
<comment type="caution">
    <text evidence="1">The sequence shown here is derived from an EMBL/GenBank/DDBJ whole genome shotgun (WGS) entry which is preliminary data.</text>
</comment>
<dbReference type="STRING" id="2518989.IMCC3088_223"/>
<evidence type="ECO:0000313" key="2">
    <source>
        <dbReference type="Proteomes" id="UP000005615"/>
    </source>
</evidence>
<accession>F3KZB2</accession>
<dbReference type="Proteomes" id="UP000005615">
    <property type="component" value="Unassembled WGS sequence"/>
</dbReference>
<dbReference type="EMBL" id="AEIG01000011">
    <property type="protein sequence ID" value="EGG30599.1"/>
    <property type="molecule type" value="Genomic_DNA"/>
</dbReference>
<name>F3KZB2_9GAMM</name>
<protein>
    <submittedName>
        <fullName evidence="1">Uncharacterized protein</fullName>
    </submittedName>
</protein>
<gene>
    <name evidence="1" type="ORF">IMCC3088_223</name>
</gene>
<dbReference type="AlphaFoldDB" id="F3KZB2"/>
<organism evidence="1 2">
    <name type="scientific">Aequoribacter fuscus</name>
    <dbReference type="NCBI Taxonomy" id="2518989"/>
    <lineage>
        <taxon>Bacteria</taxon>
        <taxon>Pseudomonadati</taxon>
        <taxon>Pseudomonadota</taxon>
        <taxon>Gammaproteobacteria</taxon>
        <taxon>Cellvibrionales</taxon>
        <taxon>Halieaceae</taxon>
        <taxon>Aequoribacter</taxon>
    </lineage>
</organism>
<proteinExistence type="predicted"/>
<evidence type="ECO:0000313" key="1">
    <source>
        <dbReference type="EMBL" id="EGG30599.1"/>
    </source>
</evidence>
<keyword evidence="2" id="KW-1185">Reference proteome</keyword>